<evidence type="ECO:0000313" key="5">
    <source>
        <dbReference type="Proteomes" id="UP000182975"/>
    </source>
</evidence>
<evidence type="ECO:0000259" key="3">
    <source>
        <dbReference type="PROSITE" id="PS50943"/>
    </source>
</evidence>
<dbReference type="Pfam" id="PF01381">
    <property type="entry name" value="HTH_3"/>
    <property type="match status" value="1"/>
</dbReference>
<dbReference type="KEGG" id="ddt:AAY81_08005"/>
<dbReference type="CDD" id="cd00093">
    <property type="entry name" value="HTH_XRE"/>
    <property type="match status" value="1"/>
</dbReference>
<reference evidence="5" key="1">
    <citation type="submission" date="2016-10" db="EMBL/GenBank/DDBJ databases">
        <authorList>
            <person name="Varghese N."/>
        </authorList>
    </citation>
    <scope>NUCLEOTIDE SEQUENCE [LARGE SCALE GENOMIC DNA]</scope>
    <source>
        <strain evidence="5">DSM 21843</strain>
    </source>
</reference>
<dbReference type="PANTHER" id="PTHR46558:SF11">
    <property type="entry name" value="HTH-TYPE TRANSCRIPTIONAL REGULATOR XRE"/>
    <property type="match status" value="1"/>
</dbReference>
<proteinExistence type="predicted"/>
<dbReference type="InterPro" id="IPR010982">
    <property type="entry name" value="Lambda_DNA-bd_dom_sf"/>
</dbReference>
<feature type="transmembrane region" description="Helical" evidence="2">
    <location>
        <begin position="128"/>
        <end position="148"/>
    </location>
</feature>
<keyword evidence="2" id="KW-0812">Transmembrane</keyword>
<evidence type="ECO:0000256" key="2">
    <source>
        <dbReference type="SAM" id="Phobius"/>
    </source>
</evidence>
<keyword evidence="2" id="KW-1133">Transmembrane helix</keyword>
<keyword evidence="1" id="KW-0238">DNA-binding</keyword>
<dbReference type="Gene3D" id="1.10.260.40">
    <property type="entry name" value="lambda repressor-like DNA-binding domains"/>
    <property type="match status" value="1"/>
</dbReference>
<dbReference type="RefSeq" id="WP_066663699.1">
    <property type="nucleotide sequence ID" value="NZ_CP011402.1"/>
</dbReference>
<feature type="transmembrane region" description="Helical" evidence="2">
    <location>
        <begin position="211"/>
        <end position="236"/>
    </location>
</feature>
<dbReference type="InterPro" id="IPR001387">
    <property type="entry name" value="Cro/C1-type_HTH"/>
</dbReference>
<organism evidence="4 5">
    <name type="scientific">Denitrobacterium detoxificans</name>
    <dbReference type="NCBI Taxonomy" id="79604"/>
    <lineage>
        <taxon>Bacteria</taxon>
        <taxon>Bacillati</taxon>
        <taxon>Actinomycetota</taxon>
        <taxon>Coriobacteriia</taxon>
        <taxon>Eggerthellales</taxon>
        <taxon>Eggerthellaceae</taxon>
        <taxon>Denitrobacterium</taxon>
    </lineage>
</organism>
<dbReference type="SMART" id="SM00530">
    <property type="entry name" value="HTH_XRE"/>
    <property type="match status" value="1"/>
</dbReference>
<feature type="domain" description="HTH cro/C1-type" evidence="3">
    <location>
        <begin position="7"/>
        <end position="61"/>
    </location>
</feature>
<keyword evidence="2" id="KW-0472">Membrane</keyword>
<feature type="transmembrane region" description="Helical" evidence="2">
    <location>
        <begin position="178"/>
        <end position="199"/>
    </location>
</feature>
<dbReference type="PROSITE" id="PS50943">
    <property type="entry name" value="HTH_CROC1"/>
    <property type="match status" value="1"/>
</dbReference>
<dbReference type="PANTHER" id="PTHR46558">
    <property type="entry name" value="TRACRIPTIONAL REGULATORY PROTEIN-RELATED-RELATED"/>
    <property type="match status" value="1"/>
</dbReference>
<dbReference type="SUPFAM" id="SSF47413">
    <property type="entry name" value="lambda repressor-like DNA-binding domains"/>
    <property type="match status" value="1"/>
</dbReference>
<feature type="transmembrane region" description="Helical" evidence="2">
    <location>
        <begin position="296"/>
        <end position="315"/>
    </location>
</feature>
<dbReference type="AlphaFoldDB" id="A0A172RZ92"/>
<dbReference type="GO" id="GO:0003677">
    <property type="term" value="F:DNA binding"/>
    <property type="evidence" value="ECO:0007669"/>
    <property type="project" value="UniProtKB-KW"/>
</dbReference>
<gene>
    <name evidence="4" type="ORF">SAMN02910314_00422</name>
</gene>
<dbReference type="STRING" id="79604.AAY81_08005"/>
<protein>
    <submittedName>
        <fullName evidence="4">Helix-turn-helix</fullName>
    </submittedName>
</protein>
<name>A0A172RZ92_9ACTN</name>
<evidence type="ECO:0000256" key="1">
    <source>
        <dbReference type="ARBA" id="ARBA00023125"/>
    </source>
</evidence>
<evidence type="ECO:0000313" key="4">
    <source>
        <dbReference type="EMBL" id="SEO51819.1"/>
    </source>
</evidence>
<keyword evidence="5" id="KW-1185">Reference proteome</keyword>
<accession>A0A172RZ92</accession>
<dbReference type="Proteomes" id="UP000182975">
    <property type="component" value="Unassembled WGS sequence"/>
</dbReference>
<sequence>MKFRDNLLHLRQQRNMTQEQLAMLLGVSRQSVAKWESGQSTPDVDKLMRMADLFDCTLDELVSGDLTQREVDAREVIPEGTPVDDVCGYDVHMRSFALKVATGVAIIIVGFALAALFDALALGSVSEAASPAAFLLCVALGLAFILPAGMAHSSFAKSHPFVEDFYTEKQKAAEQRSFARSITIGIVLIVLGVATAAVADVSSNDLLRESGGAVMLAFIAVGVWLIVHGGIIHGLMDVENYNREREDEKNEYNDPRISRACGIIMLVATALGLLMLFGSMAASDMGNATLTTVCSYFWVVWPIGGILCAIVSVAMRNPEAK</sequence>
<feature type="transmembrane region" description="Helical" evidence="2">
    <location>
        <begin position="257"/>
        <end position="276"/>
    </location>
</feature>
<dbReference type="EMBL" id="FOEC01000002">
    <property type="protein sequence ID" value="SEO51819.1"/>
    <property type="molecule type" value="Genomic_DNA"/>
</dbReference>
<dbReference type="PATRIC" id="fig|79604.3.peg.1609"/>
<feature type="transmembrane region" description="Helical" evidence="2">
    <location>
        <begin position="100"/>
        <end position="122"/>
    </location>
</feature>